<name>X1B0A2_9ZZZZ</name>
<proteinExistence type="predicted"/>
<organism evidence="1">
    <name type="scientific">marine sediment metagenome</name>
    <dbReference type="NCBI Taxonomy" id="412755"/>
    <lineage>
        <taxon>unclassified sequences</taxon>
        <taxon>metagenomes</taxon>
        <taxon>ecological metagenomes</taxon>
    </lineage>
</organism>
<comment type="caution">
    <text evidence="1">The sequence shown here is derived from an EMBL/GenBank/DDBJ whole genome shotgun (WGS) entry which is preliminary data.</text>
</comment>
<protein>
    <submittedName>
        <fullName evidence="1">Uncharacterized protein</fullName>
    </submittedName>
</protein>
<sequence>PECNLKIDRDINASINIKNWGLHPKNHSGAGCSGEPVEMSAVAESTKQEKRTGNR</sequence>
<reference evidence="1" key="1">
    <citation type="journal article" date="2014" name="Front. Microbiol.">
        <title>High frequency of phylogenetically diverse reductive dehalogenase-homologous genes in deep subseafloor sedimentary metagenomes.</title>
        <authorList>
            <person name="Kawai M."/>
            <person name="Futagami T."/>
            <person name="Toyoda A."/>
            <person name="Takaki Y."/>
            <person name="Nishi S."/>
            <person name="Hori S."/>
            <person name="Arai W."/>
            <person name="Tsubouchi T."/>
            <person name="Morono Y."/>
            <person name="Uchiyama I."/>
            <person name="Ito T."/>
            <person name="Fujiyama A."/>
            <person name="Inagaki F."/>
            <person name="Takami H."/>
        </authorList>
    </citation>
    <scope>NUCLEOTIDE SEQUENCE</scope>
    <source>
        <strain evidence="1">Expedition CK06-06</strain>
    </source>
</reference>
<accession>X1B0A2</accession>
<dbReference type="EMBL" id="BART01017037">
    <property type="protein sequence ID" value="GAG74807.1"/>
    <property type="molecule type" value="Genomic_DNA"/>
</dbReference>
<dbReference type="AlphaFoldDB" id="X1B0A2"/>
<evidence type="ECO:0000313" key="1">
    <source>
        <dbReference type="EMBL" id="GAG74807.1"/>
    </source>
</evidence>
<feature type="non-terminal residue" evidence="1">
    <location>
        <position position="1"/>
    </location>
</feature>
<gene>
    <name evidence="1" type="ORF">S01H4_32559</name>
</gene>